<keyword evidence="2" id="KW-1185">Reference proteome</keyword>
<proteinExistence type="predicted"/>
<accession>A0A9X9JSL1</accession>
<protein>
    <submittedName>
        <fullName evidence="1">Uncharacterized protein</fullName>
    </submittedName>
</protein>
<sequence>MNRVIAASLLLLATSVMAISDTEKTAVIERCKDQMNQYGAAMVKACVDQDLEAFEQLLANYRPHEKIVKFCVRTTKEYGWSMVKACSDQNIEARQAILNNQDKYAKHMKKVESCADRMGKIGGWIMIKACADQDIEAEQALSQY</sequence>
<gene>
    <name evidence="1" type="ORF">A051pD_gene0037</name>
</gene>
<dbReference type="Proteomes" id="UP001164424">
    <property type="component" value="Segment"/>
</dbReference>
<evidence type="ECO:0000313" key="2">
    <source>
        <dbReference type="Proteomes" id="UP001164424"/>
    </source>
</evidence>
<dbReference type="EMBL" id="OP484843">
    <property type="protein sequence ID" value="UYE91961.1"/>
    <property type="molecule type" value="Genomic_DNA"/>
</dbReference>
<name>A0A9X9JSL1_9CAUD</name>
<evidence type="ECO:0000313" key="1">
    <source>
        <dbReference type="EMBL" id="UYE91961.1"/>
    </source>
</evidence>
<reference evidence="1" key="1">
    <citation type="submission" date="2022-09" db="EMBL/GenBank/DDBJ databases">
        <authorList>
            <person name="Lin M."/>
            <person name="Ye Y."/>
        </authorList>
    </citation>
    <scope>NUCLEOTIDE SEQUENCE</scope>
</reference>
<organism evidence="1 2">
    <name type="scientific">Aeromonas phage A051</name>
    <dbReference type="NCBI Taxonomy" id="2985286"/>
    <lineage>
        <taxon>Viruses</taxon>
        <taxon>Duplodnaviria</taxon>
        <taxon>Heunggongvirae</taxon>
        <taxon>Uroviricota</taxon>
        <taxon>Caudoviricetes</taxon>
        <taxon>Peduoviridae</taxon>
        <taxon>Bielevirus</taxon>
        <taxon>Bielevirus A051</taxon>
    </lineage>
</organism>